<feature type="region of interest" description="Disordered" evidence="1">
    <location>
        <begin position="1"/>
        <end position="82"/>
    </location>
</feature>
<dbReference type="Proteomes" id="UP000784294">
    <property type="component" value="Unassembled WGS sequence"/>
</dbReference>
<reference evidence="2" key="1">
    <citation type="submission" date="2018-11" db="EMBL/GenBank/DDBJ databases">
        <authorList>
            <consortium name="Pathogen Informatics"/>
        </authorList>
    </citation>
    <scope>NUCLEOTIDE SEQUENCE</scope>
</reference>
<evidence type="ECO:0000256" key="1">
    <source>
        <dbReference type="SAM" id="MobiDB-lite"/>
    </source>
</evidence>
<organism evidence="2 3">
    <name type="scientific">Protopolystoma xenopodis</name>
    <dbReference type="NCBI Taxonomy" id="117903"/>
    <lineage>
        <taxon>Eukaryota</taxon>
        <taxon>Metazoa</taxon>
        <taxon>Spiralia</taxon>
        <taxon>Lophotrochozoa</taxon>
        <taxon>Platyhelminthes</taxon>
        <taxon>Monogenea</taxon>
        <taxon>Polyopisthocotylea</taxon>
        <taxon>Polystomatidea</taxon>
        <taxon>Polystomatidae</taxon>
        <taxon>Protopolystoma</taxon>
    </lineage>
</organism>
<proteinExistence type="predicted"/>
<keyword evidence="3" id="KW-1185">Reference proteome</keyword>
<sequence length="189" mass="20401">MPSSPVPNRADRPTGRPSCYSQLTMSTQTRVDTQAWPPLRGQSEQIRGPRSPGEAGMATRTATPARQTMGHPETKASQELVEPSGECPSLVAPKGPQIVCTKPLLLARQVVCFLHSLHPFSLSLSFSLSLTHTHTYTHRYSVKPQLTSSETLRTIICLGQSLLSGPGSRRRPVSSASPSSSGSRTVDKQ</sequence>
<feature type="compositionally biased region" description="Low complexity" evidence="1">
    <location>
        <begin position="173"/>
        <end position="189"/>
    </location>
</feature>
<gene>
    <name evidence="2" type="ORF">PXEA_LOCUS20399</name>
</gene>
<name>A0A448X3B0_9PLAT</name>
<feature type="compositionally biased region" description="Polar residues" evidence="1">
    <location>
        <begin position="19"/>
        <end position="32"/>
    </location>
</feature>
<accession>A0A448X3B0</accession>
<dbReference type="EMBL" id="CAAALY010083927">
    <property type="protein sequence ID" value="VEL26959.1"/>
    <property type="molecule type" value="Genomic_DNA"/>
</dbReference>
<comment type="caution">
    <text evidence="2">The sequence shown here is derived from an EMBL/GenBank/DDBJ whole genome shotgun (WGS) entry which is preliminary data.</text>
</comment>
<dbReference type="AlphaFoldDB" id="A0A448X3B0"/>
<evidence type="ECO:0000313" key="3">
    <source>
        <dbReference type="Proteomes" id="UP000784294"/>
    </source>
</evidence>
<feature type="region of interest" description="Disordered" evidence="1">
    <location>
        <begin position="163"/>
        <end position="189"/>
    </location>
</feature>
<protein>
    <submittedName>
        <fullName evidence="2">Uncharacterized protein</fullName>
    </submittedName>
</protein>
<evidence type="ECO:0000313" key="2">
    <source>
        <dbReference type="EMBL" id="VEL26959.1"/>
    </source>
</evidence>